<dbReference type="PRINTS" id="PR01437">
    <property type="entry name" value="NUOXDRDTASE4"/>
</dbReference>
<feature type="domain" description="NADH:quinone oxidoreductase/Mrp antiporter transmembrane" evidence="12">
    <location>
        <begin position="13"/>
        <end position="231"/>
    </location>
</feature>
<dbReference type="PANTHER" id="PTHR42703">
    <property type="entry name" value="NADH DEHYDROGENASE"/>
    <property type="match status" value="1"/>
</dbReference>
<evidence type="ECO:0000256" key="3">
    <source>
        <dbReference type="ARBA" id="ARBA00009025"/>
    </source>
</evidence>
<sequence length="869" mass="92427">MYLLADLAKIDGTFVTAGALILVGLMVKTALFPLHFWLPPAHAAAPSPVSALLSGLVVTASAYMILRLAFTLFAPLMETPIVYLLGVLGGLAVLWGSVQALLQDRVKMVVAYSTVAQIGYVFLALPVIKSNPELRAMVWYGILYFVLCHACSKAAAFLAAGSLISFAQHDRIDSLSGAAARQPMVFMAIGLAGVNLIGLPPSGAFIGKWLMLQAMISSGNWFSVLVLIAGSLLAAGFCVSATTGISLSGNLFTFILWYELLTLSTYPLVIHKGTAQALHAGKTYLAYTLFGGALLLVAFVWINTLAGPVEFAEQGSLAHVMHEHELQLKIIFALLVVGFGVKSAFVPLHGWLPEAMVAPAPVSALLHAVAVVKAGAFGLVRIVYDLYGLDLCIRLSVMPPLALLSSITIIYGSLKALSQNDLKRRLAYSTVSQVAYIALGISILGPTASTGGIVHLVHQGLMKITLFFCAGNYAEKHAIHKVSEMDGIAKQMPWTTLAFSLASFGMIGVPPMAGFISKYYLGIGCIETGQPWVLLVLISSSLLNAAYFLPILHRAWFRGKDLRGMVGVATLAGSLAFSEINGQWVGQSQGILFFGALFFGFAIKAGVLPLHVWLPLAHPAAPTPASAVLSGAMIKAGLLGWLRFLPVGEVALPGWGLLLAGLGGLAFILAALYACMQSHPKALLAYSSISTMGLLTISVGIMLHEPGSRALMMPALLAYATHHCFCKGALFLSLGINRNQIRAGLMRLVWDFLFVIPALSLAGFALTSGSVAKSVMKAAGAVSLSPPGQNMLVALFTINTLLTAVLMFRFCWQHFKQPILLHDTPEPSSYMAWAGLILLVLLGPLFLALSSPGRAPAFSMETLWGEAWP</sequence>
<evidence type="ECO:0000259" key="12">
    <source>
        <dbReference type="Pfam" id="PF00361"/>
    </source>
</evidence>
<feature type="domain" description="NADH:quinone oxidoreductase/Mrp antiporter transmembrane" evidence="12">
    <location>
        <begin position="248"/>
        <end position="541"/>
    </location>
</feature>
<keyword evidence="6" id="KW-1003">Cell membrane</keyword>
<dbReference type="GO" id="GO:0008137">
    <property type="term" value="F:NADH dehydrogenase (ubiquinone) activity"/>
    <property type="evidence" value="ECO:0007669"/>
    <property type="project" value="UniProtKB-EC"/>
</dbReference>
<evidence type="ECO:0000256" key="8">
    <source>
        <dbReference type="ARBA" id="ARBA00022989"/>
    </source>
</evidence>
<dbReference type="InterPro" id="IPR001750">
    <property type="entry name" value="ND/Mrp_TM"/>
</dbReference>
<dbReference type="InterPro" id="IPR003918">
    <property type="entry name" value="NADH_UbQ_OxRdtase"/>
</dbReference>
<dbReference type="AlphaFoldDB" id="A0A7R8WIY0"/>
<evidence type="ECO:0000313" key="13">
    <source>
        <dbReference type="EMBL" id="CAD7231375.1"/>
    </source>
</evidence>
<dbReference type="OrthoDB" id="10069788at2759"/>
<dbReference type="GO" id="GO:0042773">
    <property type="term" value="P:ATP synthesis coupled electron transport"/>
    <property type="evidence" value="ECO:0007669"/>
    <property type="project" value="InterPro"/>
</dbReference>
<comment type="similarity">
    <text evidence="3">Belongs to the complex I subunit 4 family.</text>
</comment>
<dbReference type="InterPro" id="IPR050586">
    <property type="entry name" value="CPA3_Na-H_Antiporter_D"/>
</dbReference>
<accession>A0A7R8WIY0</accession>
<dbReference type="GO" id="GO:0005886">
    <property type="term" value="C:plasma membrane"/>
    <property type="evidence" value="ECO:0007669"/>
    <property type="project" value="UniProtKB-SubCell"/>
</dbReference>
<evidence type="ECO:0000256" key="10">
    <source>
        <dbReference type="ARBA" id="ARBA00031025"/>
    </source>
</evidence>
<evidence type="ECO:0000256" key="9">
    <source>
        <dbReference type="ARBA" id="ARBA00023136"/>
    </source>
</evidence>
<evidence type="ECO:0000256" key="4">
    <source>
        <dbReference type="ARBA" id="ARBA00012944"/>
    </source>
</evidence>
<feature type="domain" description="NADH:quinone oxidoreductase/Mrp antiporter transmembrane" evidence="12">
    <location>
        <begin position="563"/>
        <end position="767"/>
    </location>
</feature>
<reference evidence="13" key="1">
    <citation type="submission" date="2020-11" db="EMBL/GenBank/DDBJ databases">
        <authorList>
            <person name="Tran Van P."/>
        </authorList>
    </citation>
    <scope>NUCLEOTIDE SEQUENCE</scope>
</reference>
<dbReference type="EMBL" id="OB663447">
    <property type="protein sequence ID" value="CAD7231375.1"/>
    <property type="molecule type" value="Genomic_DNA"/>
</dbReference>
<evidence type="ECO:0000256" key="2">
    <source>
        <dbReference type="ARBA" id="ARBA00004651"/>
    </source>
</evidence>
<keyword evidence="9" id="KW-0472">Membrane</keyword>
<dbReference type="PANTHER" id="PTHR42703:SF1">
    <property type="entry name" value="NA(+)_H(+) ANTIPORTER SUBUNIT D1"/>
    <property type="match status" value="1"/>
</dbReference>
<feature type="non-terminal residue" evidence="13">
    <location>
        <position position="1"/>
    </location>
</feature>
<keyword evidence="7" id="KW-0812">Transmembrane</keyword>
<comment type="subcellular location">
    <subcellularLocation>
        <location evidence="2">Cell membrane</location>
        <topology evidence="2">Multi-pass membrane protein</topology>
    </subcellularLocation>
</comment>
<keyword evidence="8" id="KW-1133">Transmembrane helix</keyword>
<gene>
    <name evidence="13" type="ORF">CTOB1V02_LOCUS9222</name>
</gene>
<evidence type="ECO:0000256" key="1">
    <source>
        <dbReference type="ARBA" id="ARBA00003257"/>
    </source>
</evidence>
<comment type="function">
    <text evidence="1">Core subunit of the mitochondrial membrane respiratory chain NADH dehydrogenase (Complex I) that is believed to belong to the minimal assembly required for catalysis. Complex I functions in the transfer of electrons from NADH to the respiratory chain. The immediate electron acceptor for the enzyme is believed to be ubiquinone.</text>
</comment>
<comment type="catalytic activity">
    <reaction evidence="11">
        <text>a ubiquinone + NADH + 5 H(+)(in) = a ubiquinol + NAD(+) + 4 H(+)(out)</text>
        <dbReference type="Rhea" id="RHEA:29091"/>
        <dbReference type="Rhea" id="RHEA-COMP:9565"/>
        <dbReference type="Rhea" id="RHEA-COMP:9566"/>
        <dbReference type="ChEBI" id="CHEBI:15378"/>
        <dbReference type="ChEBI" id="CHEBI:16389"/>
        <dbReference type="ChEBI" id="CHEBI:17976"/>
        <dbReference type="ChEBI" id="CHEBI:57540"/>
        <dbReference type="ChEBI" id="CHEBI:57945"/>
        <dbReference type="EC" id="7.1.1.2"/>
    </reaction>
</comment>
<proteinExistence type="inferred from homology"/>
<dbReference type="Pfam" id="PF00361">
    <property type="entry name" value="Proton_antipo_M"/>
    <property type="match status" value="3"/>
</dbReference>
<evidence type="ECO:0000256" key="7">
    <source>
        <dbReference type="ARBA" id="ARBA00022692"/>
    </source>
</evidence>
<evidence type="ECO:0000256" key="5">
    <source>
        <dbReference type="ARBA" id="ARBA00021006"/>
    </source>
</evidence>
<dbReference type="EC" id="7.1.1.2" evidence="4"/>
<evidence type="ECO:0000256" key="6">
    <source>
        <dbReference type="ARBA" id="ARBA00022475"/>
    </source>
</evidence>
<organism evidence="13">
    <name type="scientific">Cyprideis torosa</name>
    <dbReference type="NCBI Taxonomy" id="163714"/>
    <lineage>
        <taxon>Eukaryota</taxon>
        <taxon>Metazoa</taxon>
        <taxon>Ecdysozoa</taxon>
        <taxon>Arthropoda</taxon>
        <taxon>Crustacea</taxon>
        <taxon>Oligostraca</taxon>
        <taxon>Ostracoda</taxon>
        <taxon>Podocopa</taxon>
        <taxon>Podocopida</taxon>
        <taxon>Cytherocopina</taxon>
        <taxon>Cytheroidea</taxon>
        <taxon>Cytherideidae</taxon>
        <taxon>Cyprideis</taxon>
    </lineage>
</organism>
<name>A0A7R8WIY0_9CRUS</name>
<evidence type="ECO:0000256" key="11">
    <source>
        <dbReference type="ARBA" id="ARBA00049551"/>
    </source>
</evidence>
<protein>
    <recommendedName>
        <fullName evidence="5">NADH-ubiquinone oxidoreductase chain 4</fullName>
        <ecNumber evidence="4">7.1.1.2</ecNumber>
    </recommendedName>
    <alternativeName>
        <fullName evidence="10">NADH dehydrogenase subunit 4</fullName>
    </alternativeName>
</protein>